<name>A0A8S4Q8M2_OWEFU</name>
<dbReference type="EMBL" id="CAIIXF020000457">
    <property type="protein sequence ID" value="CAH1803291.1"/>
    <property type="molecule type" value="Genomic_DNA"/>
</dbReference>
<evidence type="ECO:0000313" key="3">
    <source>
        <dbReference type="Proteomes" id="UP000749559"/>
    </source>
</evidence>
<sequence>SKTTEKKVKEAEIAKKLRKEAMKRMKSTSPLKSKPGSSNEGETDTSNAGSGVPEKKTRRNASRIDHFLSDYLSAKVENDKEKLKLERGSWEVEKREREQQMERERMMLELLKKKL</sequence>
<evidence type="ECO:0000313" key="2">
    <source>
        <dbReference type="EMBL" id="CAH1803291.1"/>
    </source>
</evidence>
<dbReference type="AlphaFoldDB" id="A0A8S4Q8M2"/>
<feature type="compositionally biased region" description="Basic and acidic residues" evidence="1">
    <location>
        <begin position="1"/>
        <end position="23"/>
    </location>
</feature>
<accession>A0A8S4Q8M2</accession>
<feature type="non-terminal residue" evidence="2">
    <location>
        <position position="1"/>
    </location>
</feature>
<reference evidence="2" key="1">
    <citation type="submission" date="2022-03" db="EMBL/GenBank/DDBJ databases">
        <authorList>
            <person name="Martin C."/>
        </authorList>
    </citation>
    <scope>NUCLEOTIDE SEQUENCE</scope>
</reference>
<organism evidence="2 3">
    <name type="scientific">Owenia fusiformis</name>
    <name type="common">Polychaete worm</name>
    <dbReference type="NCBI Taxonomy" id="6347"/>
    <lineage>
        <taxon>Eukaryota</taxon>
        <taxon>Metazoa</taxon>
        <taxon>Spiralia</taxon>
        <taxon>Lophotrochozoa</taxon>
        <taxon>Annelida</taxon>
        <taxon>Polychaeta</taxon>
        <taxon>Sedentaria</taxon>
        <taxon>Canalipalpata</taxon>
        <taxon>Sabellida</taxon>
        <taxon>Oweniida</taxon>
        <taxon>Oweniidae</taxon>
        <taxon>Owenia</taxon>
    </lineage>
</organism>
<evidence type="ECO:0000256" key="1">
    <source>
        <dbReference type="SAM" id="MobiDB-lite"/>
    </source>
</evidence>
<proteinExistence type="predicted"/>
<comment type="caution">
    <text evidence="2">The sequence shown here is derived from an EMBL/GenBank/DDBJ whole genome shotgun (WGS) entry which is preliminary data.</text>
</comment>
<feature type="region of interest" description="Disordered" evidence="1">
    <location>
        <begin position="1"/>
        <end position="65"/>
    </location>
</feature>
<dbReference type="Proteomes" id="UP000749559">
    <property type="component" value="Unassembled WGS sequence"/>
</dbReference>
<gene>
    <name evidence="2" type="ORF">OFUS_LOCUS26898</name>
</gene>
<protein>
    <submittedName>
        <fullName evidence="2">Uncharacterized protein</fullName>
    </submittedName>
</protein>
<keyword evidence="3" id="KW-1185">Reference proteome</keyword>
<feature type="compositionally biased region" description="Polar residues" evidence="1">
    <location>
        <begin position="27"/>
        <end position="49"/>
    </location>
</feature>